<protein>
    <submittedName>
        <fullName evidence="1">DUF4276 family protein</fullName>
    </submittedName>
</protein>
<dbReference type="Pfam" id="PF14103">
    <property type="entry name" value="DUF4276"/>
    <property type="match status" value="1"/>
</dbReference>
<name>A0A7K1SMR0_9BACT</name>
<keyword evidence="2" id="KW-1185">Reference proteome</keyword>
<dbReference type="AlphaFoldDB" id="A0A7K1SMR0"/>
<dbReference type="RefSeq" id="WP_157589896.1">
    <property type="nucleotide sequence ID" value="NZ_WPIN01000020.1"/>
</dbReference>
<dbReference type="EMBL" id="WPIN01000020">
    <property type="protein sequence ID" value="MVM35082.1"/>
    <property type="molecule type" value="Genomic_DNA"/>
</dbReference>
<dbReference type="InterPro" id="IPR025455">
    <property type="entry name" value="DUF4276"/>
</dbReference>
<reference evidence="1 2" key="1">
    <citation type="submission" date="2019-12" db="EMBL/GenBank/DDBJ databases">
        <title>Spirosoma sp. HMF4905 genome sequencing and assembly.</title>
        <authorList>
            <person name="Kang H."/>
            <person name="Cha I."/>
            <person name="Kim H."/>
            <person name="Joh K."/>
        </authorList>
    </citation>
    <scope>NUCLEOTIDE SEQUENCE [LARGE SCALE GENOMIC DNA]</scope>
    <source>
        <strain evidence="1 2">HMF4905</strain>
    </source>
</reference>
<accession>A0A7K1SMR0</accession>
<evidence type="ECO:0000313" key="2">
    <source>
        <dbReference type="Proteomes" id="UP000436006"/>
    </source>
</evidence>
<gene>
    <name evidence="1" type="ORF">GO755_33965</name>
</gene>
<proteinExistence type="predicted"/>
<evidence type="ECO:0000313" key="1">
    <source>
        <dbReference type="EMBL" id="MVM35082.1"/>
    </source>
</evidence>
<sequence length="206" mass="23810">MKPPLVYALIAEGFAEYSFIPVYVKRLATQKGLQIKRSSLDLLKKQPSKSKVLQEAEELCLKALRDEEQAFCIVGIDLDGPDQTDEQKEHTLECTKLHKALGSAYKRYQEQIIVYVPIQAIEHWLAYQAYQLKINNKPNNDSLEKLHQKDLKRLLYGDKDDGRKMRSIAQAIAEKADFNELAKQSRSFAHFHKQIIAFLDQYSKQK</sequence>
<comment type="caution">
    <text evidence="1">The sequence shown here is derived from an EMBL/GenBank/DDBJ whole genome shotgun (WGS) entry which is preliminary data.</text>
</comment>
<dbReference type="Proteomes" id="UP000436006">
    <property type="component" value="Unassembled WGS sequence"/>
</dbReference>
<organism evidence="1 2">
    <name type="scientific">Spirosoma arboris</name>
    <dbReference type="NCBI Taxonomy" id="2682092"/>
    <lineage>
        <taxon>Bacteria</taxon>
        <taxon>Pseudomonadati</taxon>
        <taxon>Bacteroidota</taxon>
        <taxon>Cytophagia</taxon>
        <taxon>Cytophagales</taxon>
        <taxon>Cytophagaceae</taxon>
        <taxon>Spirosoma</taxon>
    </lineage>
</organism>